<dbReference type="InterPro" id="IPR027791">
    <property type="entry name" value="Galactosyl_T_C"/>
</dbReference>
<evidence type="ECO:0000256" key="2">
    <source>
        <dbReference type="ARBA" id="ARBA00022676"/>
    </source>
</evidence>
<dbReference type="Proteomes" id="UP000431922">
    <property type="component" value="Unassembled WGS sequence"/>
</dbReference>
<keyword evidence="2" id="KW-0328">Glycosyltransferase</keyword>
<keyword evidence="7" id="KW-1185">Reference proteome</keyword>
<dbReference type="InterPro" id="IPR001173">
    <property type="entry name" value="Glyco_trans_2-like"/>
</dbReference>
<comment type="similarity">
    <text evidence="1">Belongs to the glycosyltransferase 2 family.</text>
</comment>
<dbReference type="Pfam" id="PF02709">
    <property type="entry name" value="Glyco_transf_7C"/>
    <property type="match status" value="1"/>
</dbReference>
<evidence type="ECO:0000259" key="5">
    <source>
        <dbReference type="Pfam" id="PF02709"/>
    </source>
</evidence>
<evidence type="ECO:0000259" key="4">
    <source>
        <dbReference type="Pfam" id="PF00535"/>
    </source>
</evidence>
<dbReference type="Pfam" id="PF00535">
    <property type="entry name" value="Glycos_transf_2"/>
    <property type="match status" value="1"/>
</dbReference>
<sequence>MLTLVRGRQSHFDHLIAGLRAQVAFPEELIVAHMQDEPPAVPKDMPFAVRMVHVPGERLPLAKARNAAAQLASGEVLALLDVDCIPGPHFVRRASEVVAETEMGVFLPEVGYLPARREGWMNSATGMPDFGLIARSSQRHPAKPDLAGVSVARISGHRELWGLAFILHRQTWASVGGMDEHYIGYGGEETDFAQRLKQAGSGLFWLGGTVCYHQHHRVHVPPLQHFDAILENARRYRRKWGDWCMTYWLDQFEEMGLVTRNSIALTKVRAPTEDEIAQSLQGDDVRFS</sequence>
<protein>
    <submittedName>
        <fullName evidence="6">Glycosyltransferase</fullName>
    </submittedName>
</protein>
<dbReference type="InterPro" id="IPR029044">
    <property type="entry name" value="Nucleotide-diphossugar_trans"/>
</dbReference>
<gene>
    <name evidence="6" type="ORF">GRI65_00420</name>
</gene>
<feature type="domain" description="Glycosyltransferase 2-like" evidence="4">
    <location>
        <begin position="48"/>
        <end position="110"/>
    </location>
</feature>
<evidence type="ECO:0000313" key="6">
    <source>
        <dbReference type="EMBL" id="MXP42913.1"/>
    </source>
</evidence>
<keyword evidence="3 6" id="KW-0808">Transferase</keyword>
<evidence type="ECO:0000256" key="1">
    <source>
        <dbReference type="ARBA" id="ARBA00006739"/>
    </source>
</evidence>
<dbReference type="EMBL" id="WTYL01000001">
    <property type="protein sequence ID" value="MXP42913.1"/>
    <property type="molecule type" value="Genomic_DNA"/>
</dbReference>
<dbReference type="AlphaFoldDB" id="A0A845ATM5"/>
<proteinExistence type="inferred from homology"/>
<dbReference type="OrthoDB" id="6653642at2"/>
<dbReference type="GO" id="GO:0016757">
    <property type="term" value="F:glycosyltransferase activity"/>
    <property type="evidence" value="ECO:0007669"/>
    <property type="project" value="UniProtKB-KW"/>
</dbReference>
<evidence type="ECO:0000256" key="3">
    <source>
        <dbReference type="ARBA" id="ARBA00022679"/>
    </source>
</evidence>
<comment type="caution">
    <text evidence="6">The sequence shown here is derived from an EMBL/GenBank/DDBJ whole genome shotgun (WGS) entry which is preliminary data.</text>
</comment>
<evidence type="ECO:0000313" key="7">
    <source>
        <dbReference type="Proteomes" id="UP000431922"/>
    </source>
</evidence>
<dbReference type="Gene3D" id="3.90.550.10">
    <property type="entry name" value="Spore Coat Polysaccharide Biosynthesis Protein SpsA, Chain A"/>
    <property type="match status" value="1"/>
</dbReference>
<accession>A0A845ATM5</accession>
<organism evidence="6 7">
    <name type="scientific">Allopontixanthobacter sediminis</name>
    <dbReference type="NCBI Taxonomy" id="1689985"/>
    <lineage>
        <taxon>Bacteria</taxon>
        <taxon>Pseudomonadati</taxon>
        <taxon>Pseudomonadota</taxon>
        <taxon>Alphaproteobacteria</taxon>
        <taxon>Sphingomonadales</taxon>
        <taxon>Erythrobacteraceae</taxon>
        <taxon>Allopontixanthobacter</taxon>
    </lineage>
</organism>
<dbReference type="PANTHER" id="PTHR43179:SF12">
    <property type="entry name" value="GALACTOFURANOSYLTRANSFERASE GLFT2"/>
    <property type="match status" value="1"/>
</dbReference>
<dbReference type="SUPFAM" id="SSF53448">
    <property type="entry name" value="Nucleotide-diphospho-sugar transferases"/>
    <property type="match status" value="1"/>
</dbReference>
<feature type="domain" description="Galactosyltransferase C-terminal" evidence="5">
    <location>
        <begin position="157"/>
        <end position="207"/>
    </location>
</feature>
<reference evidence="6 7" key="1">
    <citation type="submission" date="2019-12" db="EMBL/GenBank/DDBJ databases">
        <title>Genomic-based taxomic classification of the family Erythrobacteraceae.</title>
        <authorList>
            <person name="Xu L."/>
        </authorList>
    </citation>
    <scope>NUCLEOTIDE SEQUENCE [LARGE SCALE GENOMIC DNA]</scope>
    <source>
        <strain evidence="6 7">KCTC 42453</strain>
    </source>
</reference>
<name>A0A845ATM5_9SPHN</name>
<dbReference type="PANTHER" id="PTHR43179">
    <property type="entry name" value="RHAMNOSYLTRANSFERASE WBBL"/>
    <property type="match status" value="1"/>
</dbReference>